<keyword evidence="4" id="KW-0479">Metal-binding</keyword>
<feature type="non-terminal residue" evidence="8">
    <location>
        <position position="1"/>
    </location>
</feature>
<evidence type="ECO:0000256" key="5">
    <source>
        <dbReference type="ARBA" id="ARBA00023002"/>
    </source>
</evidence>
<reference evidence="8" key="1">
    <citation type="submission" date="2021-01" db="EMBL/GenBank/DDBJ databases">
        <authorList>
            <person name="Kaushik A."/>
        </authorList>
    </citation>
    <scope>NUCLEOTIDE SEQUENCE</scope>
    <source>
        <strain evidence="8">AG5</strain>
    </source>
</reference>
<dbReference type="EMBL" id="CAJNJQ010000423">
    <property type="protein sequence ID" value="CAE7077380.1"/>
    <property type="molecule type" value="Genomic_DNA"/>
</dbReference>
<name>A0A8H3DTK1_9AGAM</name>
<dbReference type="Pfam" id="PF00067">
    <property type="entry name" value="p450"/>
    <property type="match status" value="1"/>
</dbReference>
<dbReference type="GO" id="GO:0004497">
    <property type="term" value="F:monooxygenase activity"/>
    <property type="evidence" value="ECO:0007669"/>
    <property type="project" value="UniProtKB-KW"/>
</dbReference>
<evidence type="ECO:0000256" key="7">
    <source>
        <dbReference type="ARBA" id="ARBA00023033"/>
    </source>
</evidence>
<evidence type="ECO:0000256" key="6">
    <source>
        <dbReference type="ARBA" id="ARBA00023004"/>
    </source>
</evidence>
<evidence type="ECO:0000313" key="8">
    <source>
        <dbReference type="EMBL" id="CAE7077380.1"/>
    </source>
</evidence>
<keyword evidence="5" id="KW-0560">Oxidoreductase</keyword>
<evidence type="ECO:0000313" key="9">
    <source>
        <dbReference type="Proteomes" id="UP000663827"/>
    </source>
</evidence>
<comment type="cofactor">
    <cofactor evidence="1">
        <name>heme</name>
        <dbReference type="ChEBI" id="CHEBI:30413"/>
    </cofactor>
</comment>
<dbReference type="Proteomes" id="UP000663827">
    <property type="component" value="Unassembled WGS sequence"/>
</dbReference>
<dbReference type="InterPro" id="IPR036396">
    <property type="entry name" value="Cyt_P450_sf"/>
</dbReference>
<dbReference type="GO" id="GO:0005506">
    <property type="term" value="F:iron ion binding"/>
    <property type="evidence" value="ECO:0007669"/>
    <property type="project" value="InterPro"/>
</dbReference>
<comment type="caution">
    <text evidence="8">The sequence shown here is derived from an EMBL/GenBank/DDBJ whole genome shotgun (WGS) entry which is preliminary data.</text>
</comment>
<protein>
    <recommendedName>
        <fullName evidence="10">Cytochrome P450</fullName>
    </recommendedName>
</protein>
<evidence type="ECO:0000256" key="2">
    <source>
        <dbReference type="ARBA" id="ARBA00010617"/>
    </source>
</evidence>
<evidence type="ECO:0000256" key="1">
    <source>
        <dbReference type="ARBA" id="ARBA00001971"/>
    </source>
</evidence>
<organism evidence="8 9">
    <name type="scientific">Rhizoctonia solani</name>
    <dbReference type="NCBI Taxonomy" id="456999"/>
    <lineage>
        <taxon>Eukaryota</taxon>
        <taxon>Fungi</taxon>
        <taxon>Dikarya</taxon>
        <taxon>Basidiomycota</taxon>
        <taxon>Agaricomycotina</taxon>
        <taxon>Agaricomycetes</taxon>
        <taxon>Cantharellales</taxon>
        <taxon>Ceratobasidiaceae</taxon>
        <taxon>Rhizoctonia</taxon>
    </lineage>
</organism>
<dbReference type="SUPFAM" id="SSF48264">
    <property type="entry name" value="Cytochrome P450"/>
    <property type="match status" value="1"/>
</dbReference>
<dbReference type="GO" id="GO:0016705">
    <property type="term" value="F:oxidoreductase activity, acting on paired donors, with incorporation or reduction of molecular oxygen"/>
    <property type="evidence" value="ECO:0007669"/>
    <property type="project" value="InterPro"/>
</dbReference>
<dbReference type="PANTHER" id="PTHR46300:SF1">
    <property type="entry name" value="P450, PUTATIVE (EUROFUNG)-RELATED"/>
    <property type="match status" value="1"/>
</dbReference>
<gene>
    <name evidence="8" type="ORF">RDB_LOCUS20876</name>
</gene>
<dbReference type="Gene3D" id="1.10.630.10">
    <property type="entry name" value="Cytochrome P450"/>
    <property type="match status" value="1"/>
</dbReference>
<evidence type="ECO:0000256" key="4">
    <source>
        <dbReference type="ARBA" id="ARBA00022723"/>
    </source>
</evidence>
<dbReference type="PANTHER" id="PTHR46300">
    <property type="entry name" value="P450, PUTATIVE (EUROFUNG)-RELATED-RELATED"/>
    <property type="match status" value="1"/>
</dbReference>
<evidence type="ECO:0000256" key="3">
    <source>
        <dbReference type="ARBA" id="ARBA00022617"/>
    </source>
</evidence>
<keyword evidence="7" id="KW-0503">Monooxygenase</keyword>
<accession>A0A8H3DTK1</accession>
<proteinExistence type="inferred from homology"/>
<dbReference type="InterPro" id="IPR050364">
    <property type="entry name" value="Cytochrome_P450_fung"/>
</dbReference>
<dbReference type="InterPro" id="IPR001128">
    <property type="entry name" value="Cyt_P450"/>
</dbReference>
<comment type="similarity">
    <text evidence="2">Belongs to the cytochrome P450 family.</text>
</comment>
<dbReference type="AlphaFoldDB" id="A0A8H3DTK1"/>
<evidence type="ECO:0008006" key="10">
    <source>
        <dbReference type="Google" id="ProtNLM"/>
    </source>
</evidence>
<sequence>FHAKGAQEIRRWTQSGRGVGQSPISCAPLFHAQLELSRLLVIYHESLSHHQLSSAAMSDTSFSPTWVVASVGILSVYLVVRKLRSDRLPLPPGPPSYPVIGQLLSMPRSMEGPAFMDMSVKLNSDILSYSFFGKTIIVLNSNEAAYDLLEKRSSIHSGRFCPPMIASPNLMNMKDFLVFMDTNELWRKQRRAISSRLGKHALIQR</sequence>
<keyword evidence="6" id="KW-0408">Iron</keyword>
<keyword evidence="3" id="KW-0349">Heme</keyword>
<dbReference type="GO" id="GO:0020037">
    <property type="term" value="F:heme binding"/>
    <property type="evidence" value="ECO:0007669"/>
    <property type="project" value="InterPro"/>
</dbReference>